<name>A0AAV8RUD7_ENSVE</name>
<proteinExistence type="inferred from homology"/>
<accession>A0AAV8RUD7</accession>
<dbReference type="AlphaFoldDB" id="A0AAV8RUD7"/>
<feature type="compositionally biased region" description="Pro residues" evidence="10">
    <location>
        <begin position="79"/>
        <end position="88"/>
    </location>
</feature>
<evidence type="ECO:0000256" key="5">
    <source>
        <dbReference type="ARBA" id="ARBA00022692"/>
    </source>
</evidence>
<dbReference type="InterPro" id="IPR039055">
    <property type="entry name" value="MCU_fam"/>
</dbReference>
<dbReference type="GO" id="GO:0036444">
    <property type="term" value="P:calcium import into the mitochondrion"/>
    <property type="evidence" value="ECO:0007669"/>
    <property type="project" value="TreeGrafter"/>
</dbReference>
<keyword evidence="7 11" id="KW-1133">Transmembrane helix</keyword>
<comment type="caution">
    <text evidence="13">The sequence shown here is derived from an EMBL/GenBank/DDBJ whole genome shotgun (WGS) entry which is preliminary data.</text>
</comment>
<keyword evidence="5 11" id="KW-0812">Transmembrane</keyword>
<dbReference type="GO" id="GO:0051560">
    <property type="term" value="P:mitochondrial calcium ion homeostasis"/>
    <property type="evidence" value="ECO:0007669"/>
    <property type="project" value="InterPro"/>
</dbReference>
<sequence>MAALRKTLARRLASLLRPSTTPAPASRPSPPRRSSFLQKRPFIQPALPPDRSALPYGGDRIAERIRGLCPDRILLDGLLPPPPLPPKPVAVSEGEGEAEEEKSVSLEEVRKVVRASQVAAARARLVATGESCVPYADFVRICCEASNGEQGLEIARSLDKSGIVIVLGNAVFLRPEEVAKAIENMIPSSLSHHHYDPRREELRKMEEKKAEIDQRAANQVRKELRCGLGFMLAGTAALMRVTFWELSWDVMEPICFYLTSIYFMARYAFFLRSHKEPSFKGYFASRFAAKQKRLMESQNFDLGRFNELSQSFLRPLPPPLLPHLEFTSPSYCSCHVKSPSLIGSSQ</sequence>
<feature type="compositionally biased region" description="Low complexity" evidence="10">
    <location>
        <begin position="14"/>
        <end position="24"/>
    </location>
</feature>
<evidence type="ECO:0000256" key="2">
    <source>
        <dbReference type="ARBA" id="ARBA00005653"/>
    </source>
</evidence>
<dbReference type="EMBL" id="JAQQAF010000002">
    <property type="protein sequence ID" value="KAJ8506265.1"/>
    <property type="molecule type" value="Genomic_DNA"/>
</dbReference>
<evidence type="ECO:0000256" key="4">
    <source>
        <dbReference type="ARBA" id="ARBA00022568"/>
    </source>
</evidence>
<evidence type="ECO:0000313" key="14">
    <source>
        <dbReference type="Proteomes" id="UP001222027"/>
    </source>
</evidence>
<feature type="transmembrane region" description="Helical" evidence="11">
    <location>
        <begin position="250"/>
        <end position="270"/>
    </location>
</feature>
<feature type="domain" description="Calcium uniporter protein C-terminal" evidence="12">
    <location>
        <begin position="149"/>
        <end position="308"/>
    </location>
</feature>
<evidence type="ECO:0000256" key="11">
    <source>
        <dbReference type="SAM" id="Phobius"/>
    </source>
</evidence>
<keyword evidence="8" id="KW-0406">Ion transport</keyword>
<dbReference type="GO" id="GO:0015292">
    <property type="term" value="F:uniporter activity"/>
    <property type="evidence" value="ECO:0007669"/>
    <property type="project" value="TreeGrafter"/>
</dbReference>
<evidence type="ECO:0000256" key="6">
    <source>
        <dbReference type="ARBA" id="ARBA00022837"/>
    </source>
</evidence>
<feature type="region of interest" description="Disordered" evidence="10">
    <location>
        <begin position="79"/>
        <end position="101"/>
    </location>
</feature>
<dbReference type="GO" id="GO:1990246">
    <property type="term" value="C:uniplex complex"/>
    <property type="evidence" value="ECO:0007669"/>
    <property type="project" value="TreeGrafter"/>
</dbReference>
<dbReference type="GO" id="GO:0005262">
    <property type="term" value="F:calcium channel activity"/>
    <property type="evidence" value="ECO:0007669"/>
    <property type="project" value="TreeGrafter"/>
</dbReference>
<feature type="region of interest" description="Disordered" evidence="10">
    <location>
        <begin position="14"/>
        <end position="42"/>
    </location>
</feature>
<protein>
    <recommendedName>
        <fullName evidence="12">Calcium uniporter protein C-terminal domain-containing protein</fullName>
    </recommendedName>
</protein>
<evidence type="ECO:0000256" key="1">
    <source>
        <dbReference type="ARBA" id="ARBA00004141"/>
    </source>
</evidence>
<comment type="similarity">
    <text evidence="2">Belongs to the MCU (TC 1.A.77) family.</text>
</comment>
<dbReference type="Pfam" id="PF04678">
    <property type="entry name" value="MCU"/>
    <property type="match status" value="1"/>
</dbReference>
<evidence type="ECO:0000256" key="9">
    <source>
        <dbReference type="ARBA" id="ARBA00023136"/>
    </source>
</evidence>
<evidence type="ECO:0000256" key="10">
    <source>
        <dbReference type="SAM" id="MobiDB-lite"/>
    </source>
</evidence>
<reference evidence="13 14" key="1">
    <citation type="submission" date="2022-12" db="EMBL/GenBank/DDBJ databases">
        <title>Chromosome-scale assembly of the Ensete ventricosum genome.</title>
        <authorList>
            <person name="Dussert Y."/>
            <person name="Stocks J."/>
            <person name="Wendawek A."/>
            <person name="Woldeyes F."/>
            <person name="Nichols R.A."/>
            <person name="Borrell J.S."/>
        </authorList>
    </citation>
    <scope>NUCLEOTIDE SEQUENCE [LARGE SCALE GENOMIC DNA]</scope>
    <source>
        <strain evidence="14">cv. Maze</strain>
        <tissue evidence="13">Seeds</tissue>
    </source>
</reference>
<evidence type="ECO:0000256" key="3">
    <source>
        <dbReference type="ARBA" id="ARBA00022448"/>
    </source>
</evidence>
<organism evidence="13 14">
    <name type="scientific">Ensete ventricosum</name>
    <name type="common">Abyssinian banana</name>
    <name type="synonym">Musa ensete</name>
    <dbReference type="NCBI Taxonomy" id="4639"/>
    <lineage>
        <taxon>Eukaryota</taxon>
        <taxon>Viridiplantae</taxon>
        <taxon>Streptophyta</taxon>
        <taxon>Embryophyta</taxon>
        <taxon>Tracheophyta</taxon>
        <taxon>Spermatophyta</taxon>
        <taxon>Magnoliopsida</taxon>
        <taxon>Liliopsida</taxon>
        <taxon>Zingiberales</taxon>
        <taxon>Musaceae</taxon>
        <taxon>Ensete</taxon>
    </lineage>
</organism>
<keyword evidence="3" id="KW-0813">Transport</keyword>
<feature type="transmembrane region" description="Helical" evidence="11">
    <location>
        <begin position="224"/>
        <end position="244"/>
    </location>
</feature>
<dbReference type="PANTHER" id="PTHR13462:SF31">
    <property type="entry name" value="CALCIUM UNIPORTER PROTEIN 1, MITOCHONDRIAL"/>
    <property type="match status" value="1"/>
</dbReference>
<keyword evidence="6" id="KW-0106">Calcium</keyword>
<dbReference type="PANTHER" id="PTHR13462">
    <property type="entry name" value="CALCIUM UNIPORTER PROTEIN, MITOCHONDRIAL"/>
    <property type="match status" value="1"/>
</dbReference>
<keyword evidence="9 11" id="KW-0472">Membrane</keyword>
<evidence type="ECO:0000313" key="13">
    <source>
        <dbReference type="EMBL" id="KAJ8506265.1"/>
    </source>
</evidence>
<keyword evidence="14" id="KW-1185">Reference proteome</keyword>
<evidence type="ECO:0000259" key="12">
    <source>
        <dbReference type="Pfam" id="PF04678"/>
    </source>
</evidence>
<gene>
    <name evidence="13" type="ORF">OPV22_007151</name>
</gene>
<keyword evidence="4" id="KW-0109">Calcium transport</keyword>
<evidence type="ECO:0000256" key="8">
    <source>
        <dbReference type="ARBA" id="ARBA00023065"/>
    </source>
</evidence>
<evidence type="ECO:0000256" key="7">
    <source>
        <dbReference type="ARBA" id="ARBA00022989"/>
    </source>
</evidence>
<comment type="subcellular location">
    <subcellularLocation>
        <location evidence="1">Membrane</location>
        <topology evidence="1">Multi-pass membrane protein</topology>
    </subcellularLocation>
</comment>
<dbReference type="Proteomes" id="UP001222027">
    <property type="component" value="Unassembled WGS sequence"/>
</dbReference>
<dbReference type="InterPro" id="IPR006769">
    <property type="entry name" value="MCU_C"/>
</dbReference>